<keyword evidence="5 13" id="KW-0418">Kinase</keyword>
<evidence type="ECO:0000313" key="14">
    <source>
        <dbReference type="Proteomes" id="UP000586095"/>
    </source>
</evidence>
<evidence type="ECO:0000256" key="4">
    <source>
        <dbReference type="ARBA" id="ARBA00022741"/>
    </source>
</evidence>
<keyword evidence="14" id="KW-1185">Reference proteome</keyword>
<dbReference type="EC" id="2.7.11.1" evidence="1"/>
<dbReference type="RefSeq" id="WP_220663531.1">
    <property type="nucleotide sequence ID" value="NZ_BAAALZ010000004.1"/>
</dbReference>
<dbReference type="InterPro" id="IPR008271">
    <property type="entry name" value="Ser/Thr_kinase_AS"/>
</dbReference>
<evidence type="ECO:0000256" key="10">
    <source>
        <dbReference type="SAM" id="Phobius"/>
    </source>
</evidence>
<dbReference type="InterPro" id="IPR005543">
    <property type="entry name" value="PASTA_dom"/>
</dbReference>
<evidence type="ECO:0000256" key="8">
    <source>
        <dbReference type="ARBA" id="ARBA00048679"/>
    </source>
</evidence>
<dbReference type="NCBIfam" id="NF033483">
    <property type="entry name" value="PknB_PASTA_kin"/>
    <property type="match status" value="1"/>
</dbReference>
<dbReference type="PANTHER" id="PTHR43289:SF34">
    <property type="entry name" value="SERINE_THREONINE-PROTEIN KINASE YBDM-RELATED"/>
    <property type="match status" value="1"/>
</dbReference>
<keyword evidence="4 9" id="KW-0547">Nucleotide-binding</keyword>
<dbReference type="SMART" id="SM00220">
    <property type="entry name" value="S_TKc"/>
    <property type="match status" value="1"/>
</dbReference>
<evidence type="ECO:0000259" key="11">
    <source>
        <dbReference type="PROSITE" id="PS50011"/>
    </source>
</evidence>
<gene>
    <name evidence="13" type="ORF">BJ960_003213</name>
</gene>
<dbReference type="PROSITE" id="PS50011">
    <property type="entry name" value="PROTEIN_KINASE_DOM"/>
    <property type="match status" value="1"/>
</dbReference>
<keyword evidence="10" id="KW-1133">Transmembrane helix</keyword>
<keyword evidence="6 9" id="KW-0067">ATP-binding</keyword>
<keyword evidence="10" id="KW-0812">Transmembrane</keyword>
<dbReference type="PANTHER" id="PTHR43289">
    <property type="entry name" value="MITOGEN-ACTIVATED PROTEIN KINASE KINASE KINASE 20-RELATED"/>
    <property type="match status" value="1"/>
</dbReference>
<dbReference type="FunFam" id="3.30.200.20:FF:000035">
    <property type="entry name" value="Serine/threonine protein kinase Stk1"/>
    <property type="match status" value="1"/>
</dbReference>
<dbReference type="GO" id="GO:0004674">
    <property type="term" value="F:protein serine/threonine kinase activity"/>
    <property type="evidence" value="ECO:0007669"/>
    <property type="project" value="UniProtKB-KW"/>
</dbReference>
<dbReference type="InterPro" id="IPR000719">
    <property type="entry name" value="Prot_kinase_dom"/>
</dbReference>
<evidence type="ECO:0000256" key="6">
    <source>
        <dbReference type="ARBA" id="ARBA00022840"/>
    </source>
</evidence>
<feature type="domain" description="Protein kinase" evidence="11">
    <location>
        <begin position="17"/>
        <end position="283"/>
    </location>
</feature>
<comment type="catalytic activity">
    <reaction evidence="8">
        <text>L-seryl-[protein] + ATP = O-phospho-L-seryl-[protein] + ADP + H(+)</text>
        <dbReference type="Rhea" id="RHEA:17989"/>
        <dbReference type="Rhea" id="RHEA-COMP:9863"/>
        <dbReference type="Rhea" id="RHEA-COMP:11604"/>
        <dbReference type="ChEBI" id="CHEBI:15378"/>
        <dbReference type="ChEBI" id="CHEBI:29999"/>
        <dbReference type="ChEBI" id="CHEBI:30616"/>
        <dbReference type="ChEBI" id="CHEBI:83421"/>
        <dbReference type="ChEBI" id="CHEBI:456216"/>
        <dbReference type="EC" id="2.7.11.1"/>
    </reaction>
</comment>
<keyword evidence="10" id="KW-0472">Membrane</keyword>
<sequence length="568" mass="60884">MSETASGENSRVLAGRYAIGEFIGQGGMATVYRGTDIKLGRQVAIKVMKSELSGDEQFRSRFRQEAQSASRMAHPTIVRVFDAGDDLIQTAEGAKRLPFIVMEYVEGTNLRQFIEENELSLTEASRIVQSVLTALEYSHRAGIVHRDIKPANIMITKAGQVKVMDFGIARAVSDTSSTLQQTTAILGTAAYFSPEQAKGESVDARTDLYSTAVLLYELLARDVPFRGDTAVAVAYQHVSERPQPPSERNPEVTPELDRVVLYGLGKDRARRFQTAAEFREALAVASTGKMPDLPRHDTQNTVLFSAGEEVSESDLAIRQLAEGGGSRTQSRPPVMWTWAAILTIAAIVIAVVFWLVNLVPNEISPSNVREIPDLTEMTRSEAVEKLTELDLEVIQIEQSDEKVANDHVISSDPEAGTTVNIGDEVTLLISSGPVQAVVPDFAGKSQEALTKELEGLGLVVGKVTKKDDPVAPDGRVLGISPEAGSKLESGASIDLTVASGKVDVPDVVNQALDTAQNALSGLGLDVTIDAQMASATGCVYNPQLLITGQTVVGSSPQGSQITLSYCAG</sequence>
<dbReference type="CDD" id="cd14014">
    <property type="entry name" value="STKc_PknB_like"/>
    <property type="match status" value="1"/>
</dbReference>
<keyword evidence="2" id="KW-0723">Serine/threonine-protein kinase</keyword>
<organism evidence="13 14">
    <name type="scientific">Leucobacter aridicollis</name>
    <dbReference type="NCBI Taxonomy" id="283878"/>
    <lineage>
        <taxon>Bacteria</taxon>
        <taxon>Bacillati</taxon>
        <taxon>Actinomycetota</taxon>
        <taxon>Actinomycetes</taxon>
        <taxon>Micrococcales</taxon>
        <taxon>Microbacteriaceae</taxon>
        <taxon>Leucobacter</taxon>
    </lineage>
</organism>
<dbReference type="PROSITE" id="PS00107">
    <property type="entry name" value="PROTEIN_KINASE_ATP"/>
    <property type="match status" value="1"/>
</dbReference>
<dbReference type="Pfam" id="PF03793">
    <property type="entry name" value="PASTA"/>
    <property type="match status" value="2"/>
</dbReference>
<proteinExistence type="predicted"/>
<name>A0A852RHS8_9MICO</name>
<comment type="caution">
    <text evidence="13">The sequence shown here is derived from an EMBL/GenBank/DDBJ whole genome shotgun (WGS) entry which is preliminary data.</text>
</comment>
<evidence type="ECO:0000313" key="13">
    <source>
        <dbReference type="EMBL" id="NYD28410.1"/>
    </source>
</evidence>
<feature type="domain" description="PASTA" evidence="12">
    <location>
        <begin position="364"/>
        <end position="431"/>
    </location>
</feature>
<reference evidence="13 14" key="1">
    <citation type="submission" date="2020-07" db="EMBL/GenBank/DDBJ databases">
        <title>Sequencing the genomes of 1000 actinobacteria strains.</title>
        <authorList>
            <person name="Klenk H.-P."/>
        </authorList>
    </citation>
    <scope>NUCLEOTIDE SEQUENCE [LARGE SCALE GENOMIC DNA]</scope>
    <source>
        <strain evidence="13 14">DSM 17380</strain>
    </source>
</reference>
<evidence type="ECO:0000259" key="12">
    <source>
        <dbReference type="PROSITE" id="PS51178"/>
    </source>
</evidence>
<dbReference type="Pfam" id="PF00069">
    <property type="entry name" value="Pkinase"/>
    <property type="match status" value="1"/>
</dbReference>
<dbReference type="Gene3D" id="3.30.10.20">
    <property type="match status" value="3"/>
</dbReference>
<evidence type="ECO:0000256" key="9">
    <source>
        <dbReference type="PROSITE-ProRule" id="PRU10141"/>
    </source>
</evidence>
<dbReference type="PROSITE" id="PS51178">
    <property type="entry name" value="PASTA"/>
    <property type="match status" value="2"/>
</dbReference>
<dbReference type="Gene3D" id="3.30.200.20">
    <property type="entry name" value="Phosphorylase Kinase, domain 1"/>
    <property type="match status" value="1"/>
</dbReference>
<dbReference type="GO" id="GO:0045717">
    <property type="term" value="P:negative regulation of fatty acid biosynthetic process"/>
    <property type="evidence" value="ECO:0007669"/>
    <property type="project" value="UniProtKB-ARBA"/>
</dbReference>
<dbReference type="PROSITE" id="PS00108">
    <property type="entry name" value="PROTEIN_KINASE_ST"/>
    <property type="match status" value="1"/>
</dbReference>
<evidence type="ECO:0000256" key="1">
    <source>
        <dbReference type="ARBA" id="ARBA00012513"/>
    </source>
</evidence>
<evidence type="ECO:0000256" key="3">
    <source>
        <dbReference type="ARBA" id="ARBA00022679"/>
    </source>
</evidence>
<dbReference type="SUPFAM" id="SSF56112">
    <property type="entry name" value="Protein kinase-like (PK-like)"/>
    <property type="match status" value="1"/>
</dbReference>
<evidence type="ECO:0000256" key="7">
    <source>
        <dbReference type="ARBA" id="ARBA00047899"/>
    </source>
</evidence>
<feature type="transmembrane region" description="Helical" evidence="10">
    <location>
        <begin position="335"/>
        <end position="359"/>
    </location>
</feature>
<evidence type="ECO:0000256" key="5">
    <source>
        <dbReference type="ARBA" id="ARBA00022777"/>
    </source>
</evidence>
<feature type="binding site" evidence="9">
    <location>
        <position position="46"/>
    </location>
    <ligand>
        <name>ATP</name>
        <dbReference type="ChEBI" id="CHEBI:30616"/>
    </ligand>
</feature>
<dbReference type="FunFam" id="1.10.510.10:FF:000021">
    <property type="entry name" value="Serine/threonine protein kinase"/>
    <property type="match status" value="1"/>
</dbReference>
<dbReference type="CDD" id="cd06577">
    <property type="entry name" value="PASTA_pknB"/>
    <property type="match status" value="2"/>
</dbReference>
<evidence type="ECO:0000256" key="2">
    <source>
        <dbReference type="ARBA" id="ARBA00022527"/>
    </source>
</evidence>
<feature type="domain" description="PASTA" evidence="12">
    <location>
        <begin position="432"/>
        <end position="499"/>
    </location>
</feature>
<dbReference type="GO" id="GO:0005524">
    <property type="term" value="F:ATP binding"/>
    <property type="evidence" value="ECO:0007669"/>
    <property type="project" value="UniProtKB-UniRule"/>
</dbReference>
<comment type="catalytic activity">
    <reaction evidence="7">
        <text>L-threonyl-[protein] + ATP = O-phospho-L-threonyl-[protein] + ADP + H(+)</text>
        <dbReference type="Rhea" id="RHEA:46608"/>
        <dbReference type="Rhea" id="RHEA-COMP:11060"/>
        <dbReference type="Rhea" id="RHEA-COMP:11605"/>
        <dbReference type="ChEBI" id="CHEBI:15378"/>
        <dbReference type="ChEBI" id="CHEBI:30013"/>
        <dbReference type="ChEBI" id="CHEBI:30616"/>
        <dbReference type="ChEBI" id="CHEBI:61977"/>
        <dbReference type="ChEBI" id="CHEBI:456216"/>
        <dbReference type="EC" id="2.7.11.1"/>
    </reaction>
</comment>
<dbReference type="InterPro" id="IPR011009">
    <property type="entry name" value="Kinase-like_dom_sf"/>
</dbReference>
<dbReference type="AlphaFoldDB" id="A0A852RHS8"/>
<keyword evidence="3 13" id="KW-0808">Transferase</keyword>
<dbReference type="InterPro" id="IPR017441">
    <property type="entry name" value="Protein_kinase_ATP_BS"/>
</dbReference>
<protein>
    <recommendedName>
        <fullName evidence="1">non-specific serine/threonine protein kinase</fullName>
        <ecNumber evidence="1">2.7.11.1</ecNumber>
    </recommendedName>
</protein>
<accession>A0A852RHS8</accession>
<dbReference type="SMART" id="SM00740">
    <property type="entry name" value="PASTA"/>
    <property type="match status" value="2"/>
</dbReference>
<dbReference type="Gene3D" id="1.10.510.10">
    <property type="entry name" value="Transferase(Phosphotransferase) domain 1"/>
    <property type="match status" value="1"/>
</dbReference>
<dbReference type="Proteomes" id="UP000586095">
    <property type="component" value="Unassembled WGS sequence"/>
</dbReference>
<dbReference type="EMBL" id="JACCBD010000001">
    <property type="protein sequence ID" value="NYD28410.1"/>
    <property type="molecule type" value="Genomic_DNA"/>
</dbReference>